<protein>
    <submittedName>
        <fullName evidence="12">Molybdenum ABC transporter ATP-binding protein</fullName>
    </submittedName>
</protein>
<evidence type="ECO:0000256" key="1">
    <source>
        <dbReference type="ARBA" id="ARBA00022448"/>
    </source>
</evidence>
<keyword evidence="2" id="KW-1003">Cell membrane</keyword>
<dbReference type="InterPro" id="IPR005116">
    <property type="entry name" value="Transp-assoc_OB_typ1"/>
</dbReference>
<proteinExistence type="predicted"/>
<feature type="domain" description="ABC transporter" evidence="10">
    <location>
        <begin position="5"/>
        <end position="233"/>
    </location>
</feature>
<dbReference type="PROSITE" id="PS51866">
    <property type="entry name" value="MOP"/>
    <property type="match status" value="1"/>
</dbReference>
<dbReference type="InterPro" id="IPR017871">
    <property type="entry name" value="ABC_transporter-like_CS"/>
</dbReference>
<gene>
    <name evidence="12" type="primary">modC</name>
    <name evidence="12" type="ORF">GS634_22370</name>
</gene>
<evidence type="ECO:0000259" key="11">
    <source>
        <dbReference type="PROSITE" id="PS51866"/>
    </source>
</evidence>
<dbReference type="GO" id="GO:0005524">
    <property type="term" value="F:ATP binding"/>
    <property type="evidence" value="ECO:0007669"/>
    <property type="project" value="UniProtKB-KW"/>
</dbReference>
<dbReference type="Gene3D" id="3.40.50.300">
    <property type="entry name" value="P-loop containing nucleotide triphosphate hydrolases"/>
    <property type="match status" value="1"/>
</dbReference>
<sequence>MSLSVRLRHQLPGIDLDVSFDAPPGVTVLFGRSGSGKTTIVNAVAGLLRPQAGRVAVDDWVLFDTEQGLWLPPHRRRLGYIFQEGRLFPHLTVRQNLAYGRWFAPKNTRREDPDKVIDMLGIGHLLDRRPAGLSGGEKQRVAIGRALLASPRLILADEPLAALDDGRKAEILPYFERLRDEVSVPILYVTHSAAEVARLATSVVALQDGNAVRHGPASEMLADPSVAPAGIRAVGAVLQVQVAKHHSDGLTELNANGARLFLPRIAHEVGANLRIRIPAQEVILSNNKPEGLSALNVLAGTVDSIRSGEGPGAIVSVKTPAGNVLARVTRRSVAALNLKPGSTCYAVIKTVALAPQDVGGRIVAGS</sequence>
<keyword evidence="8" id="KW-0472">Membrane</keyword>
<comment type="caution">
    <text evidence="12">The sequence shown here is derived from an EMBL/GenBank/DDBJ whole genome shotgun (WGS) entry which is preliminary data.</text>
</comment>
<dbReference type="GO" id="GO:0140359">
    <property type="term" value="F:ABC-type transporter activity"/>
    <property type="evidence" value="ECO:0007669"/>
    <property type="project" value="InterPro"/>
</dbReference>
<keyword evidence="6 12" id="KW-0067">ATP-binding</keyword>
<dbReference type="PROSITE" id="PS00211">
    <property type="entry name" value="ABC_TRANSPORTER_1"/>
    <property type="match status" value="1"/>
</dbReference>
<dbReference type="InterPro" id="IPR004606">
    <property type="entry name" value="Mop_domain"/>
</dbReference>
<dbReference type="NCBIfam" id="TIGR02142">
    <property type="entry name" value="modC_ABC"/>
    <property type="match status" value="1"/>
</dbReference>
<evidence type="ECO:0000313" key="13">
    <source>
        <dbReference type="Proteomes" id="UP000597886"/>
    </source>
</evidence>
<evidence type="ECO:0000256" key="2">
    <source>
        <dbReference type="ARBA" id="ARBA00022475"/>
    </source>
</evidence>
<evidence type="ECO:0000256" key="7">
    <source>
        <dbReference type="ARBA" id="ARBA00022967"/>
    </source>
</evidence>
<dbReference type="AlphaFoldDB" id="A0AA90Z5B3"/>
<evidence type="ECO:0000256" key="3">
    <source>
        <dbReference type="ARBA" id="ARBA00022505"/>
    </source>
</evidence>
<dbReference type="GO" id="GO:0015098">
    <property type="term" value="F:molybdate ion transmembrane transporter activity"/>
    <property type="evidence" value="ECO:0007669"/>
    <property type="project" value="InterPro"/>
</dbReference>
<keyword evidence="3 9" id="KW-0500">Molybdenum</keyword>
<dbReference type="InterPro" id="IPR011868">
    <property type="entry name" value="ModC_ABC_ATP-bd"/>
</dbReference>
<dbReference type="InterPro" id="IPR027417">
    <property type="entry name" value="P-loop_NTPase"/>
</dbReference>
<dbReference type="InterPro" id="IPR003439">
    <property type="entry name" value="ABC_transporter-like_ATP-bd"/>
</dbReference>
<reference evidence="12" key="1">
    <citation type="submission" date="2019-12" db="EMBL/GenBank/DDBJ databases">
        <title>Ruegeria JWLKs population differentiation of coral mucus and skeleton niches.</title>
        <authorList>
            <person name="Luo D."/>
        </authorList>
    </citation>
    <scope>NUCLEOTIDE SEQUENCE</scope>
    <source>
        <strain evidence="12">HKCCD6181</strain>
    </source>
</reference>
<dbReference type="Pfam" id="PF00005">
    <property type="entry name" value="ABC_tran"/>
    <property type="match status" value="1"/>
</dbReference>
<evidence type="ECO:0000256" key="4">
    <source>
        <dbReference type="ARBA" id="ARBA00022519"/>
    </source>
</evidence>
<dbReference type="Pfam" id="PF03459">
    <property type="entry name" value="TOBE"/>
    <property type="match status" value="1"/>
</dbReference>
<keyword evidence="5" id="KW-0547">Nucleotide-binding</keyword>
<dbReference type="PROSITE" id="PS50893">
    <property type="entry name" value="ABC_TRANSPORTER_2"/>
    <property type="match status" value="1"/>
</dbReference>
<evidence type="ECO:0000259" key="10">
    <source>
        <dbReference type="PROSITE" id="PS50893"/>
    </source>
</evidence>
<dbReference type="EMBL" id="WVRA01000017">
    <property type="protein sequence ID" value="NOE20884.1"/>
    <property type="molecule type" value="Genomic_DNA"/>
</dbReference>
<keyword evidence="7" id="KW-1278">Translocase</keyword>
<dbReference type="Proteomes" id="UP000597886">
    <property type="component" value="Unassembled WGS sequence"/>
</dbReference>
<dbReference type="PANTHER" id="PTHR43514:SF4">
    <property type="entry name" value="ABC TRANSPORTER I FAMILY MEMBER 10"/>
    <property type="match status" value="1"/>
</dbReference>
<dbReference type="SMART" id="SM00382">
    <property type="entry name" value="AAA"/>
    <property type="match status" value="1"/>
</dbReference>
<feature type="domain" description="Mop" evidence="11">
    <location>
        <begin position="291"/>
        <end position="357"/>
    </location>
</feature>
<dbReference type="RefSeq" id="WP_171331952.1">
    <property type="nucleotide sequence ID" value="NZ_WVRA01000017.1"/>
</dbReference>
<evidence type="ECO:0000313" key="12">
    <source>
        <dbReference type="EMBL" id="NOE20884.1"/>
    </source>
</evidence>
<dbReference type="Gene3D" id="2.40.50.100">
    <property type="match status" value="1"/>
</dbReference>
<name>A0AA90Z5B3_9RHOB</name>
<keyword evidence="1" id="KW-0813">Transport</keyword>
<organism evidence="12 13">
    <name type="scientific">Ruegeria atlantica</name>
    <dbReference type="NCBI Taxonomy" id="81569"/>
    <lineage>
        <taxon>Bacteria</taxon>
        <taxon>Pseudomonadati</taxon>
        <taxon>Pseudomonadota</taxon>
        <taxon>Alphaproteobacteria</taxon>
        <taxon>Rhodobacterales</taxon>
        <taxon>Roseobacteraceae</taxon>
        <taxon>Ruegeria</taxon>
    </lineage>
</organism>
<keyword evidence="4" id="KW-0997">Cell inner membrane</keyword>
<dbReference type="GO" id="GO:0016887">
    <property type="term" value="F:ATP hydrolysis activity"/>
    <property type="evidence" value="ECO:0007669"/>
    <property type="project" value="InterPro"/>
</dbReference>
<dbReference type="InterPro" id="IPR050334">
    <property type="entry name" value="Molybdenum_import_ModC"/>
</dbReference>
<evidence type="ECO:0000256" key="8">
    <source>
        <dbReference type="ARBA" id="ARBA00023136"/>
    </source>
</evidence>
<dbReference type="GO" id="GO:0016020">
    <property type="term" value="C:membrane"/>
    <property type="evidence" value="ECO:0007669"/>
    <property type="project" value="InterPro"/>
</dbReference>
<evidence type="ECO:0000256" key="5">
    <source>
        <dbReference type="ARBA" id="ARBA00022741"/>
    </source>
</evidence>
<dbReference type="PANTHER" id="PTHR43514">
    <property type="entry name" value="ABC TRANSPORTER I FAMILY MEMBER 10"/>
    <property type="match status" value="1"/>
</dbReference>
<evidence type="ECO:0000256" key="9">
    <source>
        <dbReference type="PROSITE-ProRule" id="PRU01213"/>
    </source>
</evidence>
<dbReference type="InterPro" id="IPR008995">
    <property type="entry name" value="Mo/tungstate-bd_C_term_dom"/>
</dbReference>
<dbReference type="SUPFAM" id="SSF50331">
    <property type="entry name" value="MOP-like"/>
    <property type="match status" value="1"/>
</dbReference>
<dbReference type="SUPFAM" id="SSF52540">
    <property type="entry name" value="P-loop containing nucleoside triphosphate hydrolases"/>
    <property type="match status" value="1"/>
</dbReference>
<evidence type="ECO:0000256" key="6">
    <source>
        <dbReference type="ARBA" id="ARBA00022840"/>
    </source>
</evidence>
<accession>A0AA90Z5B3</accession>
<dbReference type="InterPro" id="IPR003593">
    <property type="entry name" value="AAA+_ATPase"/>
</dbReference>